<gene>
    <name evidence="10" type="ORF">HGUI_01368</name>
</gene>
<protein>
    <recommendedName>
        <fullName evidence="4 7">DNA replication complex GINS protein PSF3</fullName>
    </recommendedName>
</protein>
<keyword evidence="11" id="KW-1185">Reference proteome</keyword>
<comment type="function">
    <text evidence="7">The GINS complex plays an essential role in the initiation of DNA replication.</text>
</comment>
<dbReference type="AlphaFoldDB" id="A0A1L0AYK0"/>
<dbReference type="InterPro" id="IPR021151">
    <property type="entry name" value="GINS_A"/>
</dbReference>
<dbReference type="InterPro" id="IPR055221">
    <property type="entry name" value="PSF3_N"/>
</dbReference>
<feature type="domain" description="GINS subunit" evidence="8">
    <location>
        <begin position="78"/>
        <end position="184"/>
    </location>
</feature>
<keyword evidence="6 7" id="KW-0539">Nucleus</keyword>
<dbReference type="InterPro" id="IPR038437">
    <property type="entry name" value="GINS_Psf3_sf"/>
</dbReference>
<comment type="subcellular location">
    <subcellularLocation>
        <location evidence="1 7">Nucleus</location>
    </subcellularLocation>
</comment>
<dbReference type="EMBL" id="FQNF01000018">
    <property type="protein sequence ID" value="SGZ39168.1"/>
    <property type="molecule type" value="Genomic_DNA"/>
</dbReference>
<feature type="domain" description="DNA replication complex GINS protein PSF3 N-terminal" evidence="9">
    <location>
        <begin position="4"/>
        <end position="56"/>
    </location>
</feature>
<sequence length="188" mass="21576">MSYFDLDDILADNVKVPTRFNFTVPGLGYLENNPNKPLNKNNNLDLPLWLAKELAILEVIDDGGQNHLIELLTPEIFHQRVTNIIKSDGTALDANALCPYFYTIYEQWAYFYSSNKLSKLAVDMLKSRGVAINNYASFKSNSTSSKTAYFNESSVVDFLQTLDEFEKKLLYVSQESYRHMKNYLQSND</sequence>
<evidence type="ECO:0000256" key="2">
    <source>
        <dbReference type="ARBA" id="ARBA00006343"/>
    </source>
</evidence>
<dbReference type="GO" id="GO:0043596">
    <property type="term" value="C:nuclear replication fork"/>
    <property type="evidence" value="ECO:0007669"/>
    <property type="project" value="EnsemblFungi"/>
</dbReference>
<dbReference type="CDD" id="cd11713">
    <property type="entry name" value="GINS_A_psf3"/>
    <property type="match status" value="1"/>
</dbReference>
<dbReference type="CDD" id="cd21693">
    <property type="entry name" value="GINS_B_Psf3"/>
    <property type="match status" value="1"/>
</dbReference>
<dbReference type="InterPro" id="IPR036224">
    <property type="entry name" value="GINS_bundle-like_dom_sf"/>
</dbReference>
<evidence type="ECO:0000256" key="6">
    <source>
        <dbReference type="ARBA" id="ARBA00023242"/>
    </source>
</evidence>
<dbReference type="Pfam" id="PF05916">
    <property type="entry name" value="Sld5"/>
    <property type="match status" value="1"/>
</dbReference>
<dbReference type="GO" id="GO:0000811">
    <property type="term" value="C:GINS complex"/>
    <property type="evidence" value="ECO:0007669"/>
    <property type="project" value="UniProtKB-UniRule"/>
</dbReference>
<dbReference type="Proteomes" id="UP000183365">
    <property type="component" value="Unassembled WGS sequence"/>
</dbReference>
<evidence type="ECO:0000256" key="7">
    <source>
        <dbReference type="RuleBase" id="RU367161"/>
    </source>
</evidence>
<dbReference type="SUPFAM" id="SSF160059">
    <property type="entry name" value="PriA/YqbF domain"/>
    <property type="match status" value="1"/>
</dbReference>
<dbReference type="Gene3D" id="1.20.58.2050">
    <property type="match status" value="1"/>
</dbReference>
<evidence type="ECO:0000259" key="9">
    <source>
        <dbReference type="Pfam" id="PF22466"/>
    </source>
</evidence>
<dbReference type="Pfam" id="PF22466">
    <property type="entry name" value="PSF3_N"/>
    <property type="match status" value="1"/>
</dbReference>
<evidence type="ECO:0000256" key="5">
    <source>
        <dbReference type="ARBA" id="ARBA00022705"/>
    </source>
</evidence>
<keyword evidence="5 7" id="KW-0235">DNA replication</keyword>
<dbReference type="InterPro" id="IPR010492">
    <property type="entry name" value="GINS_Psf3"/>
</dbReference>
<dbReference type="SUPFAM" id="SSF158573">
    <property type="entry name" value="GINS helical bundle-like"/>
    <property type="match status" value="1"/>
</dbReference>
<dbReference type="GO" id="GO:1902975">
    <property type="term" value="P:mitotic DNA replication initiation"/>
    <property type="evidence" value="ECO:0007669"/>
    <property type="project" value="TreeGrafter"/>
</dbReference>
<evidence type="ECO:0000259" key="8">
    <source>
        <dbReference type="Pfam" id="PF05916"/>
    </source>
</evidence>
<evidence type="ECO:0000256" key="3">
    <source>
        <dbReference type="ARBA" id="ARBA00011352"/>
    </source>
</evidence>
<dbReference type="VEuPathDB" id="FungiDB:HGUI_01368"/>
<dbReference type="GO" id="GO:0071162">
    <property type="term" value="C:CMG complex"/>
    <property type="evidence" value="ECO:0007669"/>
    <property type="project" value="EnsemblFungi"/>
</dbReference>
<dbReference type="PANTHER" id="PTHR22768">
    <property type="entry name" value="DNA REPLICATION COMPLEX GINS PROTEIN PSF3"/>
    <property type="match status" value="1"/>
</dbReference>
<dbReference type="OrthoDB" id="10251744at2759"/>
<proteinExistence type="inferred from homology"/>
<reference evidence="11" key="1">
    <citation type="submission" date="2016-11" db="EMBL/GenBank/DDBJ databases">
        <authorList>
            <person name="Guldener U."/>
        </authorList>
    </citation>
    <scope>NUCLEOTIDE SEQUENCE [LARGE SCALE GENOMIC DNA]</scope>
</reference>
<evidence type="ECO:0000313" key="11">
    <source>
        <dbReference type="Proteomes" id="UP000183365"/>
    </source>
</evidence>
<organism evidence="10 11">
    <name type="scientific">Hanseniaspora guilliermondii</name>
    <dbReference type="NCBI Taxonomy" id="56406"/>
    <lineage>
        <taxon>Eukaryota</taxon>
        <taxon>Fungi</taxon>
        <taxon>Dikarya</taxon>
        <taxon>Ascomycota</taxon>
        <taxon>Saccharomycotina</taxon>
        <taxon>Saccharomycetes</taxon>
        <taxon>Saccharomycodales</taxon>
        <taxon>Saccharomycodaceae</taxon>
        <taxon>Hanseniaspora</taxon>
    </lineage>
</organism>
<evidence type="ECO:0000256" key="4">
    <source>
        <dbReference type="ARBA" id="ARBA00015140"/>
    </source>
</evidence>
<evidence type="ECO:0000256" key="1">
    <source>
        <dbReference type="ARBA" id="ARBA00004123"/>
    </source>
</evidence>
<accession>A0A1L0AYK0</accession>
<evidence type="ECO:0000313" key="10">
    <source>
        <dbReference type="EMBL" id="SGZ39168.1"/>
    </source>
</evidence>
<comment type="subunit">
    <text evidence="3">Component of the GINS complex which is a heterotetramer of SLD5, PSF1, PSF2 and PSF3.</text>
</comment>
<name>A0A1L0AYK0_9ASCO</name>
<comment type="similarity">
    <text evidence="2 7">Belongs to the GINS3/PSF3 family.</text>
</comment>
<dbReference type="GO" id="GO:0000727">
    <property type="term" value="P:double-strand break repair via break-induced replication"/>
    <property type="evidence" value="ECO:0007669"/>
    <property type="project" value="EnsemblFungi"/>
</dbReference>
<dbReference type="PANTHER" id="PTHR22768:SF0">
    <property type="entry name" value="DNA REPLICATION COMPLEX GINS PROTEIN PSF3"/>
    <property type="match status" value="1"/>
</dbReference>